<sequence>MSPVDDIIHAYLQAASAEQRHVYVAGSNYDDNLPHLQYLAVQSDLDQATAKMMFWCLGGRYQAQFAPDQAQYQSEDALLCRELIARLQQGYYAHGNIYFDPAHDSPVHPSEYSNFADVWGIPELMYAVVMGTEYVDLDDDAYDDGLPLDIATAVWNAENDD</sequence>
<gene>
    <name evidence="2" type="ORF">LVJ82_06195</name>
</gene>
<feature type="domain" description="DUF4274" evidence="1">
    <location>
        <begin position="16"/>
        <end position="89"/>
    </location>
</feature>
<dbReference type="Proteomes" id="UP000832011">
    <property type="component" value="Chromosome"/>
</dbReference>
<evidence type="ECO:0000259" key="1">
    <source>
        <dbReference type="Pfam" id="PF14096"/>
    </source>
</evidence>
<dbReference type="EMBL" id="CP091511">
    <property type="protein sequence ID" value="UOO90562.1"/>
    <property type="molecule type" value="Genomic_DNA"/>
</dbReference>
<keyword evidence="3" id="KW-1185">Reference proteome</keyword>
<protein>
    <submittedName>
        <fullName evidence="2">DUF4274 domain-containing protein</fullName>
    </submittedName>
</protein>
<dbReference type="RefSeq" id="WP_058304889.1">
    <property type="nucleotide sequence ID" value="NZ_CABKVG010000005.1"/>
</dbReference>
<proteinExistence type="predicted"/>
<reference evidence="2 3" key="1">
    <citation type="journal article" date="2022" name="Res Sq">
        <title>Evolution of multicellular longitudinally dividing oral cavity symbionts (Neisseriaceae).</title>
        <authorList>
            <person name="Nyongesa S."/>
            <person name="Weber P."/>
            <person name="Bernet E."/>
            <person name="Pullido F."/>
            <person name="Nieckarz M."/>
            <person name="Delaby M."/>
            <person name="Nieves C."/>
            <person name="Viehboeck T."/>
            <person name="Krause N."/>
            <person name="Rivera-Millot A."/>
            <person name="Nakamura A."/>
            <person name="Vischer N."/>
            <person name="VanNieuwenhze M."/>
            <person name="Brun Y."/>
            <person name="Cava F."/>
            <person name="Bulgheresi S."/>
            <person name="Veyrier F."/>
        </authorList>
    </citation>
    <scope>NUCLEOTIDE SEQUENCE [LARGE SCALE GENOMIC DNA]</scope>
    <source>
        <strain evidence="2 3">SN4</strain>
    </source>
</reference>
<evidence type="ECO:0000313" key="2">
    <source>
        <dbReference type="EMBL" id="UOO90562.1"/>
    </source>
</evidence>
<dbReference type="Pfam" id="PF14096">
    <property type="entry name" value="DUF4274"/>
    <property type="match status" value="1"/>
</dbReference>
<organism evidence="2 3">
    <name type="scientific">Vitreoscilla massiliensis</name>
    <dbReference type="NCBI Taxonomy" id="1689272"/>
    <lineage>
        <taxon>Bacteria</taxon>
        <taxon>Pseudomonadati</taxon>
        <taxon>Pseudomonadota</taxon>
        <taxon>Betaproteobacteria</taxon>
        <taxon>Neisseriales</taxon>
        <taxon>Neisseriaceae</taxon>
        <taxon>Vitreoscilla</taxon>
    </lineage>
</organism>
<evidence type="ECO:0000313" key="3">
    <source>
        <dbReference type="Proteomes" id="UP000832011"/>
    </source>
</evidence>
<dbReference type="InterPro" id="IPR025369">
    <property type="entry name" value="DUF4274"/>
</dbReference>
<accession>A0ABY4E471</accession>
<name>A0ABY4E471_9NEIS</name>